<evidence type="ECO:0000256" key="2">
    <source>
        <dbReference type="SAM" id="Phobius"/>
    </source>
</evidence>
<reference evidence="4 5" key="1">
    <citation type="journal article" date="2017" name="Elife">
        <title>Extensive horizontal gene transfer in cheese-associated bacteria.</title>
        <authorList>
            <person name="Bonham K.S."/>
            <person name="Wolfe B.E."/>
            <person name="Dutton R.J."/>
        </authorList>
    </citation>
    <scope>NUCLEOTIDE SEQUENCE [LARGE SCALE GENOMIC DNA]</scope>
    <source>
        <strain evidence="4 5">JB5</strain>
    </source>
</reference>
<feature type="region of interest" description="Disordered" evidence="1">
    <location>
        <begin position="1"/>
        <end position="44"/>
    </location>
</feature>
<evidence type="ECO:0000259" key="3">
    <source>
        <dbReference type="Pfam" id="PF07331"/>
    </source>
</evidence>
<keyword evidence="2" id="KW-0812">Transmembrane</keyword>
<dbReference type="EMBL" id="NRGX01000001">
    <property type="protein sequence ID" value="PCC20474.1"/>
    <property type="molecule type" value="Genomic_DNA"/>
</dbReference>
<protein>
    <recommendedName>
        <fullName evidence="3">DUF1468 domain-containing protein</fullName>
    </recommendedName>
</protein>
<feature type="transmembrane region" description="Helical" evidence="2">
    <location>
        <begin position="169"/>
        <end position="191"/>
    </location>
</feature>
<feature type="compositionally biased region" description="Basic residues" evidence="1">
    <location>
        <begin position="1"/>
        <end position="12"/>
    </location>
</feature>
<feature type="transmembrane region" description="Helical" evidence="2">
    <location>
        <begin position="118"/>
        <end position="138"/>
    </location>
</feature>
<name>A0A2A3X8F5_BREAU</name>
<comment type="caution">
    <text evidence="4">The sequence shown here is derived from an EMBL/GenBank/DDBJ whole genome shotgun (WGS) entry which is preliminary data.</text>
</comment>
<feature type="transmembrane region" description="Helical" evidence="2">
    <location>
        <begin position="83"/>
        <end position="106"/>
    </location>
</feature>
<evidence type="ECO:0000313" key="5">
    <source>
        <dbReference type="Proteomes" id="UP000218377"/>
    </source>
</evidence>
<evidence type="ECO:0000256" key="1">
    <source>
        <dbReference type="SAM" id="MobiDB-lite"/>
    </source>
</evidence>
<feature type="domain" description="DUF1468" evidence="3">
    <location>
        <begin position="52"/>
        <end position="192"/>
    </location>
</feature>
<feature type="transmembrane region" description="Helical" evidence="2">
    <location>
        <begin position="144"/>
        <end position="162"/>
    </location>
</feature>
<gene>
    <name evidence="4" type="ORF">CIK79_10930</name>
</gene>
<dbReference type="Pfam" id="PF07331">
    <property type="entry name" value="TctB"/>
    <property type="match status" value="1"/>
</dbReference>
<accession>A0A2A3X8F5</accession>
<dbReference type="InterPro" id="IPR009936">
    <property type="entry name" value="DUF1468"/>
</dbReference>
<sequence>MARYNHSSRRTGIHGSAQESGPGEMNSKGAATSATPTEVGDTGTTKASKTVATIVLAALAVFYLVNALLLPNAETDDGVGPKMFPLVVGIVLLCTTLLGIVSMLRGKADVRPVTGSELLHVLWCIVLFALFTASIFLIGFAEAAAIFSVLTTMTVFGVRLSLRKAVWVLFLGLIIGMILFLIFDVWLNVLLPVGWLEYLVFGGLGL</sequence>
<proteinExistence type="predicted"/>
<dbReference type="AlphaFoldDB" id="A0A2A3X8F5"/>
<evidence type="ECO:0000313" key="4">
    <source>
        <dbReference type="EMBL" id="PCC20474.1"/>
    </source>
</evidence>
<feature type="transmembrane region" description="Helical" evidence="2">
    <location>
        <begin position="51"/>
        <end position="71"/>
    </location>
</feature>
<keyword evidence="2" id="KW-1133">Transmembrane helix</keyword>
<organism evidence="4 5">
    <name type="scientific">Brevibacterium aurantiacum</name>
    <dbReference type="NCBI Taxonomy" id="273384"/>
    <lineage>
        <taxon>Bacteria</taxon>
        <taxon>Bacillati</taxon>
        <taxon>Actinomycetota</taxon>
        <taxon>Actinomycetes</taxon>
        <taxon>Micrococcales</taxon>
        <taxon>Brevibacteriaceae</taxon>
        <taxon>Brevibacterium</taxon>
    </lineage>
</organism>
<dbReference type="Proteomes" id="UP000218377">
    <property type="component" value="Unassembled WGS sequence"/>
</dbReference>
<feature type="compositionally biased region" description="Polar residues" evidence="1">
    <location>
        <begin position="29"/>
        <end position="44"/>
    </location>
</feature>
<keyword evidence="2" id="KW-0472">Membrane</keyword>